<keyword evidence="2" id="KW-1185">Reference proteome</keyword>
<name>A0A7W5E394_9BACT</name>
<evidence type="ECO:0000313" key="2">
    <source>
        <dbReference type="Proteomes" id="UP000536179"/>
    </source>
</evidence>
<sequence>MTYSPRFVSPKRDARRAPAEIIDDGYHSSPSATVQPLPPEVLQHWGLIGSPFAPDRALDTPLGVTDFYFRSSAHASACSWLQSLVIGPGSLAVVTASKGAGATTWLRQLAATSGLGGTALETAVARWENESLEHLTNTLFRLAGDIESKANVKTLWLIHATTGTQSTPVANINRLALLAGWHAARAERLQNVHMVVVTRGKRSLSGVRVFQTSPELRMPTHHLSRPHGSELRRCVNAAMHHAGGTRPAFTVSAVTHLAESSGGSIRRLGALVHTALVHGQIAGIRQITRADLSAPLINHAATVDESCSRAA</sequence>
<accession>A0A7W5E394</accession>
<dbReference type="AlphaFoldDB" id="A0A7W5E394"/>
<dbReference type="RefSeq" id="WP_184307920.1">
    <property type="nucleotide sequence ID" value="NZ_JACHXU010000023.1"/>
</dbReference>
<gene>
    <name evidence="1" type="ORF">FHS27_005195</name>
</gene>
<protein>
    <submittedName>
        <fullName evidence="1">Uncharacterized protein</fullName>
    </submittedName>
</protein>
<organism evidence="1 2">
    <name type="scientific">Aporhodopirellula rubra</name>
    <dbReference type="NCBI Taxonomy" id="980271"/>
    <lineage>
        <taxon>Bacteria</taxon>
        <taxon>Pseudomonadati</taxon>
        <taxon>Planctomycetota</taxon>
        <taxon>Planctomycetia</taxon>
        <taxon>Pirellulales</taxon>
        <taxon>Pirellulaceae</taxon>
        <taxon>Aporhodopirellula</taxon>
    </lineage>
</organism>
<dbReference type="Proteomes" id="UP000536179">
    <property type="component" value="Unassembled WGS sequence"/>
</dbReference>
<proteinExistence type="predicted"/>
<dbReference type="EMBL" id="JACHXU010000023">
    <property type="protein sequence ID" value="MBB3209355.1"/>
    <property type="molecule type" value="Genomic_DNA"/>
</dbReference>
<reference evidence="1 2" key="1">
    <citation type="submission" date="2020-08" db="EMBL/GenBank/DDBJ databases">
        <title>Genomic Encyclopedia of Type Strains, Phase III (KMG-III): the genomes of soil and plant-associated and newly described type strains.</title>
        <authorList>
            <person name="Whitman W."/>
        </authorList>
    </citation>
    <scope>NUCLEOTIDE SEQUENCE [LARGE SCALE GENOMIC DNA]</scope>
    <source>
        <strain evidence="1 2">CECT 8075</strain>
    </source>
</reference>
<evidence type="ECO:0000313" key="1">
    <source>
        <dbReference type="EMBL" id="MBB3209355.1"/>
    </source>
</evidence>
<comment type="caution">
    <text evidence="1">The sequence shown here is derived from an EMBL/GenBank/DDBJ whole genome shotgun (WGS) entry which is preliminary data.</text>
</comment>